<dbReference type="eggNOG" id="ENOG5032BUB">
    <property type="taxonomic scope" value="Bacteria"/>
</dbReference>
<sequence>MRPRGLRWLLVMAWFALWSLGCRVPQTLVATVPESTSTLTVRTQVEQPFYSARDGLTAVRLRLNLPDNFAPGERPSLGGGGTIRIVYAPEVDPRYPDSDFYAWPASQGWLGELLPGRVISQTFLSRYPNLDGITVRVGTYGADIGTGIGRLREDVSAIVREAPIAGREITTLPGGGAVEVIGSRESWVRVRLADGRVGYIDRASFADLPAPTRENWGELLLRLYREGEEAPLREARLRVQGLSDESHVTFRFAPIADSYRTSYRFTIEAVGSAPGHAVTLWSDPATETLVFRPTYASQVLAEAALDAGRWSGVEGTLEVRFAPVQPTRDVYLRLIVEAKERPLIVHWSMVRPPGNLPLASRDDPGIWGGLVFNARYSETVPVGWLVRTVFVRSTRAIFSDPVLGIGYMFVTSGALGLLAWSWRKRGRRAVVS</sequence>
<dbReference type="RefSeq" id="WP_015922245.1">
    <property type="nucleotide sequence ID" value="NC_011959.1"/>
</dbReference>
<evidence type="ECO:0000256" key="1">
    <source>
        <dbReference type="SAM" id="Phobius"/>
    </source>
</evidence>
<keyword evidence="4" id="KW-1185">Reference proteome</keyword>
<keyword evidence="3" id="KW-0449">Lipoprotein</keyword>
<gene>
    <name evidence="3" type="ordered locus">trd_1296</name>
</gene>
<protein>
    <submittedName>
        <fullName evidence="3">Putative lipoprotein</fullName>
    </submittedName>
</protein>
<dbReference type="EMBL" id="CP001275">
    <property type="protein sequence ID" value="ACM05765.1"/>
    <property type="molecule type" value="Genomic_DNA"/>
</dbReference>
<evidence type="ECO:0000313" key="4">
    <source>
        <dbReference type="Proteomes" id="UP000000447"/>
    </source>
</evidence>
<dbReference type="PROSITE" id="PS51257">
    <property type="entry name" value="PROKAR_LIPOPROTEIN"/>
    <property type="match status" value="1"/>
</dbReference>
<dbReference type="HOGENOM" id="CLU_634493_0_0_0"/>
<name>B9L1N4_THERP</name>
<dbReference type="Gene3D" id="2.30.30.40">
    <property type="entry name" value="SH3 Domains"/>
    <property type="match status" value="1"/>
</dbReference>
<evidence type="ECO:0000259" key="2">
    <source>
        <dbReference type="Pfam" id="PF08239"/>
    </source>
</evidence>
<accession>B9L1N4</accession>
<reference evidence="3 4" key="1">
    <citation type="journal article" date="2009" name="PLoS ONE">
        <title>Complete genome sequence of the aerobic CO-oxidizing thermophile Thermomicrobium roseum.</title>
        <authorList>
            <person name="Wu D."/>
            <person name="Raymond J."/>
            <person name="Wu M."/>
            <person name="Chatterji S."/>
            <person name="Ren Q."/>
            <person name="Graham J.E."/>
            <person name="Bryant D.A."/>
            <person name="Robb F."/>
            <person name="Colman A."/>
            <person name="Tallon L.J."/>
            <person name="Badger J.H."/>
            <person name="Madupu R."/>
            <person name="Ward N.L."/>
            <person name="Eisen J.A."/>
        </authorList>
    </citation>
    <scope>NUCLEOTIDE SEQUENCE [LARGE SCALE GENOMIC DNA]</scope>
    <source>
        <strain evidence="4">ATCC 27502 / DSM 5159 / P-2</strain>
    </source>
</reference>
<dbReference type="OrthoDB" id="153601at2"/>
<proteinExistence type="predicted"/>
<keyword evidence="1" id="KW-0472">Membrane</keyword>
<keyword evidence="1" id="KW-0812">Transmembrane</keyword>
<feature type="transmembrane region" description="Helical" evidence="1">
    <location>
        <begin position="402"/>
        <end position="422"/>
    </location>
</feature>
<dbReference type="Pfam" id="PF08239">
    <property type="entry name" value="SH3_3"/>
    <property type="match status" value="1"/>
</dbReference>
<dbReference type="Proteomes" id="UP000000447">
    <property type="component" value="Chromosome"/>
</dbReference>
<evidence type="ECO:0000313" key="3">
    <source>
        <dbReference type="EMBL" id="ACM05765.1"/>
    </source>
</evidence>
<dbReference type="InterPro" id="IPR003646">
    <property type="entry name" value="SH3-like_bac-type"/>
</dbReference>
<dbReference type="AlphaFoldDB" id="B9L1N4"/>
<dbReference type="STRING" id="309801.trd_1296"/>
<dbReference type="KEGG" id="tro:trd_1296"/>
<organism evidence="3 4">
    <name type="scientific">Thermomicrobium roseum (strain ATCC 27502 / DSM 5159 / P-2)</name>
    <dbReference type="NCBI Taxonomy" id="309801"/>
    <lineage>
        <taxon>Bacteria</taxon>
        <taxon>Pseudomonadati</taxon>
        <taxon>Thermomicrobiota</taxon>
        <taxon>Thermomicrobia</taxon>
        <taxon>Thermomicrobiales</taxon>
        <taxon>Thermomicrobiaceae</taxon>
        <taxon>Thermomicrobium</taxon>
    </lineage>
</organism>
<keyword evidence="1" id="KW-1133">Transmembrane helix</keyword>
<feature type="domain" description="SH3b" evidence="2">
    <location>
        <begin position="157"/>
        <end position="202"/>
    </location>
</feature>